<dbReference type="EMBL" id="WNDX01000079">
    <property type="protein sequence ID" value="KAF1042577.1"/>
    <property type="molecule type" value="Genomic_DNA"/>
</dbReference>
<proteinExistence type="predicted"/>
<evidence type="ECO:0000313" key="1">
    <source>
        <dbReference type="EMBL" id="KAF1042577.1"/>
    </source>
</evidence>
<dbReference type="AlphaFoldDB" id="A0A7V8FVR2"/>
<organism evidence="1 2">
    <name type="scientific">Herbaspirillum frisingense</name>
    <dbReference type="NCBI Taxonomy" id="92645"/>
    <lineage>
        <taxon>Bacteria</taxon>
        <taxon>Pseudomonadati</taxon>
        <taxon>Pseudomonadota</taxon>
        <taxon>Betaproteobacteria</taxon>
        <taxon>Burkholderiales</taxon>
        <taxon>Oxalobacteraceae</taxon>
        <taxon>Herbaspirillum</taxon>
    </lineage>
</organism>
<comment type="caution">
    <text evidence="1">The sequence shown here is derived from an EMBL/GenBank/DDBJ whole genome shotgun (WGS) entry which is preliminary data.</text>
</comment>
<dbReference type="Proteomes" id="UP000462435">
    <property type="component" value="Unassembled WGS sequence"/>
</dbReference>
<gene>
    <name evidence="1" type="ORF">GAK35_02624</name>
</gene>
<accession>A0A7V8FVR2</accession>
<evidence type="ECO:0000313" key="2">
    <source>
        <dbReference type="Proteomes" id="UP000462435"/>
    </source>
</evidence>
<sequence length="82" mass="8881">MSKKAKAPKIELQEGDVFAPARDNARHTHRRIIGLISNKVVYLVGGDGRNMACSEKAFLRWVGEKMSGSQGFTYSGGAQAGK</sequence>
<reference evidence="2" key="1">
    <citation type="journal article" date="2020" name="MBio">
        <title>Horizontal gene transfer to a defensive symbiont with a reduced genome amongst a multipartite beetle microbiome.</title>
        <authorList>
            <person name="Waterworth S.C."/>
            <person name="Florez L.V."/>
            <person name="Rees E.R."/>
            <person name="Hertweck C."/>
            <person name="Kaltenpoth M."/>
            <person name="Kwan J.C."/>
        </authorList>
    </citation>
    <scope>NUCLEOTIDE SEQUENCE [LARGE SCALE GENOMIC DNA]</scope>
</reference>
<protein>
    <submittedName>
        <fullName evidence="1">Uncharacterized protein</fullName>
    </submittedName>
</protein>
<name>A0A7V8FVR2_9BURK</name>